<gene>
    <name evidence="1" type="ORF">SDC9_198350</name>
</gene>
<reference evidence="1" key="1">
    <citation type="submission" date="2019-08" db="EMBL/GenBank/DDBJ databases">
        <authorList>
            <person name="Kucharzyk K."/>
            <person name="Murdoch R.W."/>
            <person name="Higgins S."/>
            <person name="Loffler F."/>
        </authorList>
    </citation>
    <scope>NUCLEOTIDE SEQUENCE</scope>
</reference>
<dbReference type="AlphaFoldDB" id="A0A645IHF6"/>
<comment type="caution">
    <text evidence="1">The sequence shown here is derived from an EMBL/GenBank/DDBJ whole genome shotgun (WGS) entry which is preliminary data.</text>
</comment>
<dbReference type="EMBL" id="VSSQ01115147">
    <property type="protein sequence ID" value="MPN50717.1"/>
    <property type="molecule type" value="Genomic_DNA"/>
</dbReference>
<accession>A0A645IHF6</accession>
<proteinExistence type="predicted"/>
<evidence type="ECO:0000313" key="1">
    <source>
        <dbReference type="EMBL" id="MPN50717.1"/>
    </source>
</evidence>
<organism evidence="1">
    <name type="scientific">bioreactor metagenome</name>
    <dbReference type="NCBI Taxonomy" id="1076179"/>
    <lineage>
        <taxon>unclassified sequences</taxon>
        <taxon>metagenomes</taxon>
        <taxon>ecological metagenomes</taxon>
    </lineage>
</organism>
<name>A0A645IHF6_9ZZZZ</name>
<sequence>MKRYKDIDVIVKNEELSKGILQSEAGENQTDVL</sequence>
<protein>
    <submittedName>
        <fullName evidence="1">Uncharacterized protein</fullName>
    </submittedName>
</protein>